<dbReference type="SUPFAM" id="SSF55347">
    <property type="entry name" value="Glyceraldehyde-3-phosphate dehydrogenase-like, C-terminal domain"/>
    <property type="match status" value="1"/>
</dbReference>
<dbReference type="InterPro" id="IPR051450">
    <property type="entry name" value="Gfo/Idh/MocA_Oxidoreductases"/>
</dbReference>
<dbReference type="Gene3D" id="3.30.360.10">
    <property type="entry name" value="Dihydrodipicolinate Reductase, domain 2"/>
    <property type="match status" value="1"/>
</dbReference>
<protein>
    <submittedName>
        <fullName evidence="3">Gfo/Idh/MocA family oxidoreductase</fullName>
    </submittedName>
</protein>
<dbReference type="Pfam" id="PF01408">
    <property type="entry name" value="GFO_IDH_MocA"/>
    <property type="match status" value="1"/>
</dbReference>
<dbReference type="RefSeq" id="WP_244727088.1">
    <property type="nucleotide sequence ID" value="NZ_JALIRP010000007.1"/>
</dbReference>
<comment type="caution">
    <text evidence="3">The sequence shown here is derived from an EMBL/GenBank/DDBJ whole genome shotgun (WGS) entry which is preliminary data.</text>
</comment>
<dbReference type="InterPro" id="IPR036291">
    <property type="entry name" value="NAD(P)-bd_dom_sf"/>
</dbReference>
<dbReference type="PANTHER" id="PTHR43377:SF6">
    <property type="entry name" value="GFO_IDH_MOCA-LIKE OXIDOREDUCTASE N-TERMINAL DOMAIN-CONTAINING PROTEIN"/>
    <property type="match status" value="1"/>
</dbReference>
<dbReference type="Pfam" id="PF22725">
    <property type="entry name" value="GFO_IDH_MocA_C3"/>
    <property type="match status" value="1"/>
</dbReference>
<proteinExistence type="predicted"/>
<dbReference type="Proteomes" id="UP001139347">
    <property type="component" value="Unassembled WGS sequence"/>
</dbReference>
<evidence type="ECO:0000313" key="4">
    <source>
        <dbReference type="Proteomes" id="UP001139347"/>
    </source>
</evidence>
<evidence type="ECO:0000259" key="2">
    <source>
        <dbReference type="Pfam" id="PF22725"/>
    </source>
</evidence>
<dbReference type="InterPro" id="IPR055170">
    <property type="entry name" value="GFO_IDH_MocA-like_dom"/>
</dbReference>
<name>A0A9X2B3K8_9BACL</name>
<dbReference type="InterPro" id="IPR000683">
    <property type="entry name" value="Gfo/Idh/MocA-like_OxRdtase_N"/>
</dbReference>
<sequence>MNIILNIGIIGYGYWGPNLARNFSNHPRVCLKRIVELKQDRRMVAALAHPQTELSSSVQDVTRSPDIDVVVIATPVSTHYELAFDALNHDKHVWIEKPMTATSLEGEMIIELALKKNKIVMVDHTFLFTGAVQTIKQLIDEKRLGEMYYYDSVRVNLGLFQQDVNVIWDLAPHDLSIMDYILGSKPQAISAVGKSHYATGLEDIAYLTVYYENNMIAHIHVNWLSPVKIRQTLIGGSHSMIVWNDLLSDESLKIYNRGVDMIQSVESKYHYLASYRMGEMHAPVVHKKEALLQEIDYLVECIENNRQPMNDASSGTRIVRMLEASDASLKQSGAPIQL</sequence>
<evidence type="ECO:0000313" key="3">
    <source>
        <dbReference type="EMBL" id="MCJ8013531.1"/>
    </source>
</evidence>
<reference evidence="3" key="1">
    <citation type="submission" date="2022-04" db="EMBL/GenBank/DDBJ databases">
        <title>Paenibacillus mangrovi sp. nov., a novel endophytic bacterium isolated from bark of Kandelia candel.</title>
        <authorList>
            <person name="Tuo L."/>
        </authorList>
    </citation>
    <scope>NUCLEOTIDE SEQUENCE</scope>
    <source>
        <strain evidence="3">KQZ6P-2</strain>
    </source>
</reference>
<gene>
    <name evidence="3" type="ORF">MUG84_17550</name>
</gene>
<dbReference type="EMBL" id="JALIRP010000007">
    <property type="protein sequence ID" value="MCJ8013531.1"/>
    <property type="molecule type" value="Genomic_DNA"/>
</dbReference>
<evidence type="ECO:0000259" key="1">
    <source>
        <dbReference type="Pfam" id="PF01408"/>
    </source>
</evidence>
<organism evidence="3 4">
    <name type="scientific">Paenibacillus mangrovi</name>
    <dbReference type="NCBI Taxonomy" id="2931978"/>
    <lineage>
        <taxon>Bacteria</taxon>
        <taxon>Bacillati</taxon>
        <taxon>Bacillota</taxon>
        <taxon>Bacilli</taxon>
        <taxon>Bacillales</taxon>
        <taxon>Paenibacillaceae</taxon>
        <taxon>Paenibacillus</taxon>
    </lineage>
</organism>
<dbReference type="PANTHER" id="PTHR43377">
    <property type="entry name" value="BILIVERDIN REDUCTASE A"/>
    <property type="match status" value="1"/>
</dbReference>
<dbReference type="GO" id="GO:0000166">
    <property type="term" value="F:nucleotide binding"/>
    <property type="evidence" value="ECO:0007669"/>
    <property type="project" value="InterPro"/>
</dbReference>
<dbReference type="Gene3D" id="3.40.50.720">
    <property type="entry name" value="NAD(P)-binding Rossmann-like Domain"/>
    <property type="match status" value="1"/>
</dbReference>
<feature type="domain" description="GFO/IDH/MocA-like oxidoreductase" evidence="2">
    <location>
        <begin position="132"/>
        <end position="238"/>
    </location>
</feature>
<feature type="domain" description="Gfo/Idh/MocA-like oxidoreductase N-terminal" evidence="1">
    <location>
        <begin position="5"/>
        <end position="124"/>
    </location>
</feature>
<dbReference type="AlphaFoldDB" id="A0A9X2B3K8"/>
<dbReference type="SUPFAM" id="SSF51735">
    <property type="entry name" value="NAD(P)-binding Rossmann-fold domains"/>
    <property type="match status" value="1"/>
</dbReference>
<keyword evidence="4" id="KW-1185">Reference proteome</keyword>
<accession>A0A9X2B3K8</accession>